<evidence type="ECO:0000313" key="9">
    <source>
        <dbReference type="EMBL" id="QDU56035.1"/>
    </source>
</evidence>
<feature type="binding site" evidence="7">
    <location>
        <position position="48"/>
    </location>
    <ligand>
        <name>pyruvate</name>
        <dbReference type="ChEBI" id="CHEBI:15361"/>
    </ligand>
</feature>
<feature type="binding site" evidence="7">
    <location>
        <position position="209"/>
    </location>
    <ligand>
        <name>pyruvate</name>
        <dbReference type="ChEBI" id="CHEBI:15361"/>
    </ligand>
</feature>
<dbReference type="PANTHER" id="PTHR12128">
    <property type="entry name" value="DIHYDRODIPICOLINATE SYNTHASE"/>
    <property type="match status" value="1"/>
</dbReference>
<evidence type="ECO:0000256" key="2">
    <source>
        <dbReference type="ARBA" id="ARBA00022490"/>
    </source>
</evidence>
<dbReference type="OrthoDB" id="9771791at2"/>
<evidence type="ECO:0000256" key="5">
    <source>
        <dbReference type="PIRNR" id="PIRNR001365"/>
    </source>
</evidence>
<dbReference type="GO" id="GO:0008747">
    <property type="term" value="F:N-acetylneuraminate lyase activity"/>
    <property type="evidence" value="ECO:0007669"/>
    <property type="project" value="UniProtKB-EC"/>
</dbReference>
<dbReference type="Pfam" id="PF00701">
    <property type="entry name" value="DHDPS"/>
    <property type="match status" value="1"/>
</dbReference>
<dbReference type="EC" id="4.1.3.3" evidence="9"/>
<sequence>MNGHAFRLIAATYTPFNHDLSVDYSAIPAYAAELVKDGIREIFVNGTTGESLSLTVDERMQAVEAWKNSGSDLELIVHVGHNCLEECQRMAKHAEQNGVGAISAMSTTFIRPRKLDDLIEYVAQIALAAPETKFYYYHIPSMSGVPVDMDAFIARACEEIPNFAGVKYTHEDLGEFAACLAKWKDTIDLMFGRDELLLPATAHGAQMAVGSFYGLVPEVFRNIIQAVWSGDLDLARAWSLYSNKLIDACIKVGVPAAGKYMLAQKGIGTGKLRLPLRELDATQKLWLQEQFDALTPPSNISADSNSSSASMGLAGGS</sequence>
<evidence type="ECO:0000256" key="1">
    <source>
        <dbReference type="ARBA" id="ARBA00004496"/>
    </source>
</evidence>
<dbReference type="SMART" id="SM01130">
    <property type="entry name" value="DHDPS"/>
    <property type="match status" value="1"/>
</dbReference>
<keyword evidence="2" id="KW-0963">Cytoplasm</keyword>
<comment type="similarity">
    <text evidence="5">Belongs to the DapA family.</text>
</comment>
<dbReference type="Proteomes" id="UP000315750">
    <property type="component" value="Chromosome"/>
</dbReference>
<dbReference type="GO" id="GO:0005737">
    <property type="term" value="C:cytoplasm"/>
    <property type="evidence" value="ECO:0007669"/>
    <property type="project" value="UniProtKB-SubCell"/>
</dbReference>
<reference evidence="9 10" key="1">
    <citation type="submission" date="2019-02" db="EMBL/GenBank/DDBJ databases">
        <title>Deep-cultivation of Planctomycetes and their phenomic and genomic characterization uncovers novel biology.</title>
        <authorList>
            <person name="Wiegand S."/>
            <person name="Jogler M."/>
            <person name="Boedeker C."/>
            <person name="Pinto D."/>
            <person name="Vollmers J."/>
            <person name="Rivas-Marin E."/>
            <person name="Kohn T."/>
            <person name="Peeters S.H."/>
            <person name="Heuer A."/>
            <person name="Rast P."/>
            <person name="Oberbeckmann S."/>
            <person name="Bunk B."/>
            <person name="Jeske O."/>
            <person name="Meyerdierks A."/>
            <person name="Storesund J.E."/>
            <person name="Kallscheuer N."/>
            <person name="Luecker S."/>
            <person name="Lage O.M."/>
            <person name="Pohl T."/>
            <person name="Merkel B.J."/>
            <person name="Hornburger P."/>
            <person name="Mueller R.-W."/>
            <person name="Bruemmer F."/>
            <person name="Labrenz M."/>
            <person name="Spormann A.M."/>
            <person name="Op den Camp H."/>
            <person name="Overmann J."/>
            <person name="Amann R."/>
            <person name="Jetten M.S.M."/>
            <person name="Mascher T."/>
            <person name="Medema M.H."/>
            <person name="Devos D.P."/>
            <person name="Kaster A.-K."/>
            <person name="Ovreas L."/>
            <person name="Rohde M."/>
            <person name="Galperin M.Y."/>
            <person name="Jogler C."/>
        </authorList>
    </citation>
    <scope>NUCLEOTIDE SEQUENCE [LARGE SCALE GENOMIC DNA]</scope>
    <source>
        <strain evidence="9 10">Pan181</strain>
    </source>
</reference>
<dbReference type="PANTHER" id="PTHR12128:SF21">
    <property type="entry name" value="N-ACETYLNEURAMINATE LYASE"/>
    <property type="match status" value="1"/>
</dbReference>
<evidence type="ECO:0000256" key="4">
    <source>
        <dbReference type="ARBA" id="ARBA00023277"/>
    </source>
</evidence>
<evidence type="ECO:0000256" key="8">
    <source>
        <dbReference type="SAM" id="MobiDB-lite"/>
    </source>
</evidence>
<dbReference type="KEGG" id="amuc:Pan181_22370"/>
<dbReference type="EMBL" id="CP036278">
    <property type="protein sequence ID" value="QDU56035.1"/>
    <property type="molecule type" value="Genomic_DNA"/>
</dbReference>
<gene>
    <name evidence="9" type="primary">nanA_2</name>
    <name evidence="9" type="ORF">Pan181_22370</name>
</gene>
<dbReference type="RefSeq" id="WP_145246802.1">
    <property type="nucleotide sequence ID" value="NZ_CP036278.1"/>
</dbReference>
<evidence type="ECO:0000313" key="10">
    <source>
        <dbReference type="Proteomes" id="UP000315750"/>
    </source>
</evidence>
<keyword evidence="3 5" id="KW-0456">Lyase</keyword>
<feature type="active site" description="Schiff-base intermediate with substrate" evidence="6">
    <location>
        <position position="167"/>
    </location>
</feature>
<protein>
    <submittedName>
        <fullName evidence="9">N-acetylneuraminate lyase</fullName>
        <ecNumber evidence="9">4.1.3.3</ecNumber>
    </submittedName>
</protein>
<name>A0A518AMS8_9BACT</name>
<dbReference type="AlphaFoldDB" id="A0A518AMS8"/>
<keyword evidence="4" id="KW-0119">Carbohydrate metabolism</keyword>
<comment type="subcellular location">
    <subcellularLocation>
        <location evidence="1">Cytoplasm</location>
    </subcellularLocation>
</comment>
<dbReference type="PIRSF" id="PIRSF001365">
    <property type="entry name" value="DHDPS"/>
    <property type="match status" value="1"/>
</dbReference>
<dbReference type="PRINTS" id="PR00146">
    <property type="entry name" value="DHPICSNTHASE"/>
</dbReference>
<accession>A0A518AMS8</accession>
<evidence type="ECO:0000256" key="6">
    <source>
        <dbReference type="PIRSR" id="PIRSR001365-1"/>
    </source>
</evidence>
<evidence type="ECO:0000256" key="7">
    <source>
        <dbReference type="PIRSR" id="PIRSR001365-2"/>
    </source>
</evidence>
<feature type="active site" description="Proton donor/acceptor" evidence="6">
    <location>
        <position position="137"/>
    </location>
</feature>
<organism evidence="9 10">
    <name type="scientific">Aeoliella mucimassa</name>
    <dbReference type="NCBI Taxonomy" id="2527972"/>
    <lineage>
        <taxon>Bacteria</taxon>
        <taxon>Pseudomonadati</taxon>
        <taxon>Planctomycetota</taxon>
        <taxon>Planctomycetia</taxon>
        <taxon>Pirellulales</taxon>
        <taxon>Lacipirellulaceae</taxon>
        <taxon>Aeoliella</taxon>
    </lineage>
</organism>
<evidence type="ECO:0000256" key="3">
    <source>
        <dbReference type="ARBA" id="ARBA00023239"/>
    </source>
</evidence>
<dbReference type="InterPro" id="IPR002220">
    <property type="entry name" value="DapA-like"/>
</dbReference>
<feature type="region of interest" description="Disordered" evidence="8">
    <location>
        <begin position="298"/>
        <end position="317"/>
    </location>
</feature>
<keyword evidence="10" id="KW-1185">Reference proteome</keyword>
<dbReference type="Gene3D" id="3.20.20.70">
    <property type="entry name" value="Aldolase class I"/>
    <property type="match status" value="1"/>
</dbReference>
<dbReference type="InterPro" id="IPR013785">
    <property type="entry name" value="Aldolase_TIM"/>
</dbReference>
<dbReference type="SUPFAM" id="SSF51569">
    <property type="entry name" value="Aldolase"/>
    <property type="match status" value="1"/>
</dbReference>
<proteinExistence type="inferred from homology"/>